<keyword evidence="2" id="KW-1185">Reference proteome</keyword>
<dbReference type="InterPro" id="IPR011989">
    <property type="entry name" value="ARM-like"/>
</dbReference>
<evidence type="ECO:0000313" key="1">
    <source>
        <dbReference type="EMBL" id="QSV46071.1"/>
    </source>
</evidence>
<dbReference type="RefSeq" id="WP_207163859.1">
    <property type="nucleotide sequence ID" value="NZ_CP071382.1"/>
</dbReference>
<dbReference type="InterPro" id="IPR004155">
    <property type="entry name" value="PBS_lyase_HEAT"/>
</dbReference>
<organism evidence="1 2">
    <name type="scientific">Geobacter benzoatilyticus</name>
    <dbReference type="NCBI Taxonomy" id="2815309"/>
    <lineage>
        <taxon>Bacteria</taxon>
        <taxon>Pseudomonadati</taxon>
        <taxon>Thermodesulfobacteriota</taxon>
        <taxon>Desulfuromonadia</taxon>
        <taxon>Geobacterales</taxon>
        <taxon>Geobacteraceae</taxon>
        <taxon>Geobacter</taxon>
    </lineage>
</organism>
<reference evidence="1 2" key="1">
    <citation type="submission" date="2021-03" db="EMBL/GenBank/DDBJ databases">
        <title>Geobacter metallireducens gen. nov. sp. nov., a microorganism capable of coupling the complete oxidation of organic compounds to the reduction of iron and other metals.</title>
        <authorList>
            <person name="Li Y."/>
        </authorList>
    </citation>
    <scope>NUCLEOTIDE SEQUENCE [LARGE SCALE GENOMIC DNA]</scope>
    <source>
        <strain evidence="1 2">Jerry-YX</strain>
    </source>
</reference>
<proteinExistence type="predicted"/>
<dbReference type="InterPro" id="IPR016024">
    <property type="entry name" value="ARM-type_fold"/>
</dbReference>
<evidence type="ECO:0000313" key="2">
    <source>
        <dbReference type="Proteomes" id="UP000663651"/>
    </source>
</evidence>
<gene>
    <name evidence="1" type="ORF">JZM60_01905</name>
</gene>
<accession>A0ABX7Q4P6</accession>
<dbReference type="EMBL" id="CP071382">
    <property type="protein sequence ID" value="QSV46071.1"/>
    <property type="molecule type" value="Genomic_DNA"/>
</dbReference>
<protein>
    <submittedName>
        <fullName evidence="1">HEAT repeat domain-containing protein</fullName>
    </submittedName>
</protein>
<dbReference type="Proteomes" id="UP000663651">
    <property type="component" value="Chromosome"/>
</dbReference>
<dbReference type="Pfam" id="PF03130">
    <property type="entry name" value="HEAT_PBS"/>
    <property type="match status" value="1"/>
</dbReference>
<sequence>MVTSPYTNLSTERLSTLVIELNILRRHVTAYPAGHPLPGEAARKVAHLLGRLLENTSSVTLGIARETILFGDHPLDRKNPVFRDFARVLSDRGIVTITCHRGLDDVELLRFGDILSRSREEINACGGIEAVARAEGLSRLEVRGVNYDMFRVTEADQLPGVQEGASGSASLWEQFVRGLLNGTLDPFGDSTENRPPMDPRILADVLNGLAFSDPDRQDETYDAVIAAFMRRIDRNSGEQSEPECAVRLGALAENLNPELRRQFMGRAFNALADRPEAAVRLVSSMDDNIILDTIEELNTRNVPVPPLILTLCQKLNAYSDDSEAPLPVSRAEAGKVARNFGAMLASESFEQYVPEVYQGNLEQIVAAGKIASGLSEAATLRELLESENYEAKVGTIILEIMKSDPAWEDAAGIGESLGELCAYYRDAGDFPALKAVCEHLPPPGEAPSTLLQQRLLKVVGSPSFIVPLMDAPAVWGKGRYDEIRAIITLIGTPCVQPLLDRLAEEESMSLRRYYMACLLSLGQAARDEVIARLDDGRWFYVRNLVTVLRGLDDPTAIRPLSRLLHHPHPRVRQETLRTLVHFRDPEGERMLLRELGSSDRETVLTAIQLSDRSRSPKVRERLTGLLNKGGLTGTGIDIRCAVVKALAETGDPAALPDLARLLRSRSILRSASLVRLKTEVVRSLSKYPPEAALPLLREAAASGVPDIELVARQTLLAMERSRP</sequence>
<dbReference type="SMART" id="SM00567">
    <property type="entry name" value="EZ_HEAT"/>
    <property type="match status" value="3"/>
</dbReference>
<name>A0ABX7Q4P6_9BACT</name>
<dbReference type="Gene3D" id="1.25.10.10">
    <property type="entry name" value="Leucine-rich Repeat Variant"/>
    <property type="match status" value="1"/>
</dbReference>
<dbReference type="SUPFAM" id="SSF48371">
    <property type="entry name" value="ARM repeat"/>
    <property type="match status" value="1"/>
</dbReference>